<evidence type="ECO:0000313" key="1">
    <source>
        <dbReference type="EMBL" id="TFZ03744.1"/>
    </source>
</evidence>
<accession>A0A4Z0BYY4</accession>
<organism evidence="1 2">
    <name type="scientific">Ramlibacter humi</name>
    <dbReference type="NCBI Taxonomy" id="2530451"/>
    <lineage>
        <taxon>Bacteria</taxon>
        <taxon>Pseudomonadati</taxon>
        <taxon>Pseudomonadota</taxon>
        <taxon>Betaproteobacteria</taxon>
        <taxon>Burkholderiales</taxon>
        <taxon>Comamonadaceae</taxon>
        <taxon>Ramlibacter</taxon>
    </lineage>
</organism>
<dbReference type="AlphaFoldDB" id="A0A4Z0BYY4"/>
<dbReference type="EMBL" id="SMLK01000002">
    <property type="protein sequence ID" value="TFZ03744.1"/>
    <property type="molecule type" value="Genomic_DNA"/>
</dbReference>
<gene>
    <name evidence="1" type="ORF">EZ216_08795</name>
</gene>
<reference evidence="1 2" key="1">
    <citation type="submission" date="2019-03" db="EMBL/GenBank/DDBJ databases">
        <title>Ramlibacter sp. 18x22-1, whole genome shotgun sequence.</title>
        <authorList>
            <person name="Zhang X."/>
            <person name="Feng G."/>
            <person name="Zhu H."/>
        </authorList>
    </citation>
    <scope>NUCLEOTIDE SEQUENCE [LARGE SCALE GENOMIC DNA]</scope>
    <source>
        <strain evidence="1 2">18x22-1</strain>
    </source>
</reference>
<name>A0A4Z0BYY4_9BURK</name>
<evidence type="ECO:0000313" key="2">
    <source>
        <dbReference type="Proteomes" id="UP000297839"/>
    </source>
</evidence>
<dbReference type="RefSeq" id="WP_135249368.1">
    <property type="nucleotide sequence ID" value="NZ_SMLK01000002.1"/>
</dbReference>
<comment type="caution">
    <text evidence="1">The sequence shown here is derived from an EMBL/GenBank/DDBJ whole genome shotgun (WGS) entry which is preliminary data.</text>
</comment>
<protein>
    <submittedName>
        <fullName evidence="1">Uncharacterized protein</fullName>
    </submittedName>
</protein>
<keyword evidence="2" id="KW-1185">Reference proteome</keyword>
<dbReference type="Proteomes" id="UP000297839">
    <property type="component" value="Unassembled WGS sequence"/>
</dbReference>
<sequence>MASKWAGRVFAMVCVAASAQGGFKPGDKVKVWVSADYYDGTVVQAGSGDHAGQYLIHFDKFSNDQWALARNVAARAGGGGTTTAAAPATAGPDAAPRAGDYACVLGGGSAGSQAWRLELQPGKYQQHKPDLASGQWKYDAAGKRLEFTSGPYAGRWIGLFSAAGHRHKVLLRPADRPANAKPGYADVLCGNG</sequence>
<proteinExistence type="predicted"/>